<evidence type="ECO:0000313" key="2">
    <source>
        <dbReference type="EMBL" id="MCC2189644.1"/>
    </source>
</evidence>
<reference evidence="2 3" key="1">
    <citation type="submission" date="2021-10" db="EMBL/GenBank/DDBJ databases">
        <title>Anaerobic single-cell dispensing facilitates the cultivation of human gut bacteria.</title>
        <authorList>
            <person name="Afrizal A."/>
        </authorList>
    </citation>
    <scope>NUCLEOTIDE SEQUENCE [LARGE SCALE GENOMIC DNA]</scope>
    <source>
        <strain evidence="2 3">CLA-AA-H277</strain>
    </source>
</reference>
<proteinExistence type="predicted"/>
<dbReference type="AlphaFoldDB" id="A0AAE3J665"/>
<name>A0AAE3J665_9FIRM</name>
<dbReference type="RefSeq" id="WP_227614944.1">
    <property type="nucleotide sequence ID" value="NZ_JAJEPR010000009.1"/>
</dbReference>
<dbReference type="Proteomes" id="UP001197875">
    <property type="component" value="Unassembled WGS sequence"/>
</dbReference>
<keyword evidence="1" id="KW-0732">Signal</keyword>
<evidence type="ECO:0008006" key="4">
    <source>
        <dbReference type="Google" id="ProtNLM"/>
    </source>
</evidence>
<evidence type="ECO:0000256" key="1">
    <source>
        <dbReference type="SAM" id="SignalP"/>
    </source>
</evidence>
<comment type="caution">
    <text evidence="2">The sequence shown here is derived from an EMBL/GenBank/DDBJ whole genome shotgun (WGS) entry which is preliminary data.</text>
</comment>
<gene>
    <name evidence="2" type="ORF">LKD71_07470</name>
</gene>
<feature type="signal peptide" evidence="1">
    <location>
        <begin position="1"/>
        <end position="30"/>
    </location>
</feature>
<protein>
    <recommendedName>
        <fullName evidence="4">X-X-X-Leu-X-X-Gly heptad repeats</fullName>
    </recommendedName>
</protein>
<accession>A0AAE3J665</accession>
<keyword evidence="3" id="KW-1185">Reference proteome</keyword>
<evidence type="ECO:0000313" key="3">
    <source>
        <dbReference type="Proteomes" id="UP001197875"/>
    </source>
</evidence>
<dbReference type="EMBL" id="JAJEPR010000009">
    <property type="protein sequence ID" value="MCC2189644.1"/>
    <property type="molecule type" value="Genomic_DNA"/>
</dbReference>
<organism evidence="2 3">
    <name type="scientific">Fusicatenibacter faecihominis</name>
    <dbReference type="NCBI Taxonomy" id="2881276"/>
    <lineage>
        <taxon>Bacteria</taxon>
        <taxon>Bacillati</taxon>
        <taxon>Bacillota</taxon>
        <taxon>Clostridia</taxon>
        <taxon>Lachnospirales</taxon>
        <taxon>Lachnospiraceae</taxon>
        <taxon>Fusicatenibacter</taxon>
    </lineage>
</organism>
<feature type="chain" id="PRO_5042149383" description="X-X-X-Leu-X-X-Gly heptad repeats" evidence="1">
    <location>
        <begin position="31"/>
        <end position="534"/>
    </location>
</feature>
<sequence length="534" mass="57115">MNHSRKLLKRAIAITTAASFVTVGGNTALAAGSYREAETAAYDNFVAGTASLWNDYLENYQKALTGSKAVIDLKLEDTGKLLLGSAAGGMDLSWLNNVSLDTSVSIQKGLEAVKMAVLLNDSRLCDLNAYVDLENLMEYMQVPDISGGYLQISMQNLDNGLSANSLKESMNLLSDLSILLPDKDTVSSLLGRYGHLIIDNMEDGLSAQENVSEEGVSEDCTMYEGQIKAANAMEMVRQIAETARDDKEIKSLFDSAAEAGISKEEQYKEFQDALDELLSEVETADESADNSTAIYSKIWVNGEDKVVGREFGTVEGTEENPIFVWKAPSAGSSSGLLIGLASDGSTVALTGSGTTENGLLTGDYTLTVDGTDSLAVHVEKLETKPEKAGYYNGKFTLTIPTNGSEDEEANMLSSFAAEINLTSDSTAGTSRMDLSLTISGISLATLSIRGGYTAEVEVPDLDTVTPVYSVEDEDDLTEYLKTVNWDSLAANAVAAGVPEDLVSQFKLTLESAVENMLNPQPADTETAETMEEVA</sequence>